<keyword evidence="3" id="KW-1185">Reference proteome</keyword>
<reference evidence="2" key="1">
    <citation type="journal article" date="2023" name="Mol. Phylogenet. Evol.">
        <title>Genome-scale phylogeny and comparative genomics of the fungal order Sordariales.</title>
        <authorList>
            <person name="Hensen N."/>
            <person name="Bonometti L."/>
            <person name="Westerberg I."/>
            <person name="Brannstrom I.O."/>
            <person name="Guillou S."/>
            <person name="Cros-Aarteil S."/>
            <person name="Calhoun S."/>
            <person name="Haridas S."/>
            <person name="Kuo A."/>
            <person name="Mondo S."/>
            <person name="Pangilinan J."/>
            <person name="Riley R."/>
            <person name="LaButti K."/>
            <person name="Andreopoulos B."/>
            <person name="Lipzen A."/>
            <person name="Chen C."/>
            <person name="Yan M."/>
            <person name="Daum C."/>
            <person name="Ng V."/>
            <person name="Clum A."/>
            <person name="Steindorff A."/>
            <person name="Ohm R.A."/>
            <person name="Martin F."/>
            <person name="Silar P."/>
            <person name="Natvig D.O."/>
            <person name="Lalanne C."/>
            <person name="Gautier V."/>
            <person name="Ament-Velasquez S.L."/>
            <person name="Kruys A."/>
            <person name="Hutchinson M.I."/>
            <person name="Powell A.J."/>
            <person name="Barry K."/>
            <person name="Miller A.N."/>
            <person name="Grigoriev I.V."/>
            <person name="Debuchy R."/>
            <person name="Gladieux P."/>
            <person name="Hiltunen Thoren M."/>
            <person name="Johannesson H."/>
        </authorList>
    </citation>
    <scope>NUCLEOTIDE SEQUENCE</scope>
    <source>
        <strain evidence="2">CBS 118394</strain>
    </source>
</reference>
<proteinExistence type="predicted"/>
<keyword evidence="1" id="KW-0732">Signal</keyword>
<evidence type="ECO:0000256" key="1">
    <source>
        <dbReference type="SAM" id="SignalP"/>
    </source>
</evidence>
<accession>A0AAE0III0</accession>
<dbReference type="Proteomes" id="UP001283341">
    <property type="component" value="Unassembled WGS sequence"/>
</dbReference>
<dbReference type="EMBL" id="JAUEDM010000002">
    <property type="protein sequence ID" value="KAK3325568.1"/>
    <property type="molecule type" value="Genomic_DNA"/>
</dbReference>
<reference evidence="2" key="2">
    <citation type="submission" date="2023-06" db="EMBL/GenBank/DDBJ databases">
        <authorList>
            <consortium name="Lawrence Berkeley National Laboratory"/>
            <person name="Haridas S."/>
            <person name="Hensen N."/>
            <person name="Bonometti L."/>
            <person name="Westerberg I."/>
            <person name="Brannstrom I.O."/>
            <person name="Guillou S."/>
            <person name="Cros-Aarteil S."/>
            <person name="Calhoun S."/>
            <person name="Kuo A."/>
            <person name="Mondo S."/>
            <person name="Pangilinan J."/>
            <person name="Riley R."/>
            <person name="Labutti K."/>
            <person name="Andreopoulos B."/>
            <person name="Lipzen A."/>
            <person name="Chen C."/>
            <person name="Yanf M."/>
            <person name="Daum C."/>
            <person name="Ng V."/>
            <person name="Clum A."/>
            <person name="Steindorff A."/>
            <person name="Ohm R."/>
            <person name="Martin F."/>
            <person name="Silar P."/>
            <person name="Natvig D."/>
            <person name="Lalanne C."/>
            <person name="Gautier V."/>
            <person name="Ament-Velasquez S.L."/>
            <person name="Kruys A."/>
            <person name="Hutchinson M.I."/>
            <person name="Powell A.J."/>
            <person name="Barry K."/>
            <person name="Miller A.N."/>
            <person name="Grigoriev I.V."/>
            <person name="Debuchy R."/>
            <person name="Gladieux P."/>
            <person name="Thoren M.H."/>
            <person name="Johannesson H."/>
        </authorList>
    </citation>
    <scope>NUCLEOTIDE SEQUENCE</scope>
    <source>
        <strain evidence="2">CBS 118394</strain>
    </source>
</reference>
<feature type="chain" id="PRO_5042088886" description="Secreted protein" evidence="1">
    <location>
        <begin position="18"/>
        <end position="274"/>
    </location>
</feature>
<name>A0AAE0III0_9PEZI</name>
<evidence type="ECO:0008006" key="4">
    <source>
        <dbReference type="Google" id="ProtNLM"/>
    </source>
</evidence>
<protein>
    <recommendedName>
        <fullName evidence="4">Secreted protein</fullName>
    </recommendedName>
</protein>
<evidence type="ECO:0000313" key="3">
    <source>
        <dbReference type="Proteomes" id="UP001283341"/>
    </source>
</evidence>
<sequence>MTFLSLWFLSFLLSVWLLPDGFLLGSLGLEDKHPIHPGVYFHMSGGAVRRSQPTQAHSSLRRRSKRSMITENDDAHGIFSFLFSFTDRPNLSTDSSADHLYYHLFFFFGGVFCGKGRWSIGAAARNLDFCFSFFSWMTTAATGHELCCSEQSVDIRTEGWNKRAQTEVRCGRKCYHMRLLYRYHPYLFVSFSLRLNTIPFFFCGILGEGRCWFGGTCRIRCRSGGDLPRTGLDWPEKDRPGEGGDGDGQLVACPGKISVFSPLAGMEVGWLGLL</sequence>
<dbReference type="AlphaFoldDB" id="A0AAE0III0"/>
<comment type="caution">
    <text evidence="2">The sequence shown here is derived from an EMBL/GenBank/DDBJ whole genome shotgun (WGS) entry which is preliminary data.</text>
</comment>
<gene>
    <name evidence="2" type="ORF">B0H66DRAFT_129172</name>
</gene>
<evidence type="ECO:0000313" key="2">
    <source>
        <dbReference type="EMBL" id="KAK3325568.1"/>
    </source>
</evidence>
<organism evidence="2 3">
    <name type="scientific">Apodospora peruviana</name>
    <dbReference type="NCBI Taxonomy" id="516989"/>
    <lineage>
        <taxon>Eukaryota</taxon>
        <taxon>Fungi</taxon>
        <taxon>Dikarya</taxon>
        <taxon>Ascomycota</taxon>
        <taxon>Pezizomycotina</taxon>
        <taxon>Sordariomycetes</taxon>
        <taxon>Sordariomycetidae</taxon>
        <taxon>Sordariales</taxon>
        <taxon>Lasiosphaeriaceae</taxon>
        <taxon>Apodospora</taxon>
    </lineage>
</organism>
<feature type="signal peptide" evidence="1">
    <location>
        <begin position="1"/>
        <end position="17"/>
    </location>
</feature>